<evidence type="ECO:0000313" key="1">
    <source>
        <dbReference type="EMBL" id="EOD01436.1"/>
    </source>
</evidence>
<organism evidence="1 2">
    <name type="scientific">Caldisalinibacter kiritimatiensis</name>
    <dbReference type="NCBI Taxonomy" id="1304284"/>
    <lineage>
        <taxon>Bacteria</taxon>
        <taxon>Bacillati</taxon>
        <taxon>Bacillota</taxon>
        <taxon>Tissierellia</taxon>
        <taxon>Tissierellales</taxon>
        <taxon>Thermohalobacteraceae</taxon>
        <taxon>Caldisalinibacter</taxon>
    </lineage>
</organism>
<dbReference type="RefSeq" id="WP_006308195.1">
    <property type="nucleotide sequence ID" value="NZ_ARZA01000058.1"/>
</dbReference>
<accession>R1CS00</accession>
<dbReference type="STRING" id="1304284.L21TH_0483"/>
<comment type="caution">
    <text evidence="1">The sequence shown here is derived from an EMBL/GenBank/DDBJ whole genome shotgun (WGS) entry which is preliminary data.</text>
</comment>
<protein>
    <submittedName>
        <fullName evidence="1">Uncharacterized protein</fullName>
    </submittedName>
</protein>
<dbReference type="EMBL" id="ARZA01000058">
    <property type="protein sequence ID" value="EOD01436.1"/>
    <property type="molecule type" value="Genomic_DNA"/>
</dbReference>
<name>R1CS00_9FIRM</name>
<evidence type="ECO:0000313" key="2">
    <source>
        <dbReference type="Proteomes" id="UP000013378"/>
    </source>
</evidence>
<dbReference type="AlphaFoldDB" id="R1CS00"/>
<dbReference type="Proteomes" id="UP000013378">
    <property type="component" value="Unassembled WGS sequence"/>
</dbReference>
<sequence length="99" mass="11880">MAKKHKIDFRIGNVRAYKIAEYQKKYLEKFGKKLSNADFMRMAIDTFFGEQKDEIDICIERYETKLIKILSGIDKKEISKEEYLKKLKEEIIRIKKVVE</sequence>
<proteinExistence type="predicted"/>
<keyword evidence="2" id="KW-1185">Reference proteome</keyword>
<reference evidence="1 2" key="1">
    <citation type="journal article" date="2015" name="Geomicrobiol. J.">
        <title>Caldisalinibacter kiritimatiensis gen. nov., sp. nov., a moderately thermohalophilic thiosulfate-reducing bacterium from a hypersaline microbial mat.</title>
        <authorList>
            <person name="Ben Hania W."/>
            <person name="Joseph M."/>
            <person name="Fiebig A."/>
            <person name="Bunk B."/>
            <person name="Klenk H.-P."/>
            <person name="Fardeau M.-L."/>
            <person name="Spring S."/>
        </authorList>
    </citation>
    <scope>NUCLEOTIDE SEQUENCE [LARGE SCALE GENOMIC DNA]</scope>
    <source>
        <strain evidence="1 2">L21-TH-D2</strain>
    </source>
</reference>
<gene>
    <name evidence="1" type="ORF">L21TH_0483</name>
</gene>